<accession>A0A8C7HFB2</accession>
<name>A0A8C7HFB2_ONCKI</name>
<dbReference type="InterPro" id="IPR013087">
    <property type="entry name" value="Znf_C2H2_type"/>
</dbReference>
<dbReference type="InterPro" id="IPR052274">
    <property type="entry name" value="Krueppel_C2H2_Zn-finger"/>
</dbReference>
<evidence type="ECO:0000256" key="6">
    <source>
        <dbReference type="ARBA" id="ARBA00022737"/>
    </source>
</evidence>
<dbReference type="Pfam" id="PF00096">
    <property type="entry name" value="zf-C2H2"/>
    <property type="match status" value="1"/>
</dbReference>
<dbReference type="RefSeq" id="XP_031693096.1">
    <property type="nucleotide sequence ID" value="XM_031837236.1"/>
</dbReference>
<evidence type="ECO:0000259" key="17">
    <source>
        <dbReference type="PROSITE" id="PS50157"/>
    </source>
</evidence>
<feature type="region of interest" description="Disordered" evidence="16">
    <location>
        <begin position="589"/>
        <end position="618"/>
    </location>
</feature>
<dbReference type="Pfam" id="PF21367">
    <property type="entry name" value="ZNF512_zf-C2H2"/>
    <property type="match status" value="1"/>
</dbReference>
<proteinExistence type="inferred from homology"/>
<keyword evidence="8" id="KW-0862">Zinc</keyword>
<comment type="subcellular location">
    <subcellularLocation>
        <location evidence="2">Nucleus</location>
    </subcellularLocation>
</comment>
<evidence type="ECO:0000313" key="18">
    <source>
        <dbReference type="Ensembl" id="ENSOKIP00005057654.1"/>
    </source>
</evidence>
<dbReference type="PANTHER" id="PTHR22979:SF2">
    <property type="entry name" value="ZINC FINGER PROTEIN 512"/>
    <property type="match status" value="1"/>
</dbReference>
<feature type="domain" description="C2H2-type" evidence="17">
    <location>
        <begin position="567"/>
        <end position="591"/>
    </location>
</feature>
<sequence>MDHHQLHHHTQGSMSPSYVPRKRKASQPKQKSGVPLPAIQKMPDMSVMSMIGVPPKNDDPHAQATQKMKRSYGRRRSMGPLYEDLQNVSLGSGVEDSTSETSCCSVVSSSLAVANGELPPPPPLSARLPHKLVAKDCWPNQAPDTSRAQGRGQEPHLPSDFAIKKMRRVEVDNSTPAINFPQEVRQSVPVPVGGGHVHSHVHSGHSVGGGHSNVYSGHLVGGGHAHNHVDSGHLVGGGHAHNHVDSGHLVGGGHAHSHVDSGHLVGGRHAHNHVDSGHLVGGGHAHSHVDSGHLVGGGHDHSHFDSGPSVCGRHVHSHFDSSHLVGGGHVQSGHLLGGGHLQSSYPIGGELVQSSYSVVGGHVHRSHTIGGVTIQSSHSHQAEPTEEEKSKVFTFTTKKEPPVYPPGSQEERWQLMILGKGRVTCPKCKSVSRKTVDGLKKHMESCRLNPFTCQQCGKQLKSSTGMKYHIMADHNNLVRPFSHLMLVLVCSMLTLVLTVLFFQPSPDDINGLDDQSMKEQLRKVLKRMGKLKCSKEGCTGSFTSIMGYLYHMKKCGKEESELEKLLLNCQHCGKVYKSKAGLEYHLKSEHAPVPQNAEEEEVKAQREPNPERTPSGRVKRMSAQVAFFHLQEIANDELAKEWPKRKVIGDLVPDDKKLRYARPGLPAFSQEVLRKWKNEVKLQKKVLCPNLGCSSVYTSVSGLKAHLGLCGRGDFEAGKYKCLICKKEFNSESGVKYHINSVHSQDWFVVTSKSKNFDKVLKTKPKVHSTVNDPTDQLQQQTLHVFTPILEPWQDMQMGPPPAVPESALQVNPEAAEGKRRGKGRGKEKDCYDFTGSDHSSSSSSGSSSSGSETEEPEGQRHNVDQWALQRPSIIETHPEAAKRPRSNL</sequence>
<keyword evidence="12" id="KW-0804">Transcription</keyword>
<dbReference type="Pfam" id="PF21276">
    <property type="entry name" value="ZNF512_C2HC"/>
    <property type="match status" value="2"/>
</dbReference>
<dbReference type="Gene3D" id="3.30.160.60">
    <property type="entry name" value="Classic Zinc Finger"/>
    <property type="match status" value="3"/>
</dbReference>
<dbReference type="SUPFAM" id="SSF57667">
    <property type="entry name" value="beta-beta-alpha zinc fingers"/>
    <property type="match status" value="5"/>
</dbReference>
<protein>
    <recommendedName>
        <fullName evidence="14">Zinc finger protein 512</fullName>
    </recommendedName>
</protein>
<dbReference type="RefSeq" id="XP_031693095.1">
    <property type="nucleotide sequence ID" value="XM_031837235.1"/>
</dbReference>
<comment type="similarity">
    <text evidence="3">Belongs to the krueppel C2H2-type zinc-finger protein family.</text>
</comment>
<dbReference type="RefSeq" id="XP_031693098.1">
    <property type="nucleotide sequence ID" value="XM_031837238.1"/>
</dbReference>
<dbReference type="PROSITE" id="PS50157">
    <property type="entry name" value="ZINC_FINGER_C2H2_2"/>
    <property type="match status" value="3"/>
</dbReference>
<feature type="compositionally biased region" description="Basic residues" evidence="16">
    <location>
        <begin position="67"/>
        <end position="77"/>
    </location>
</feature>
<evidence type="ECO:0000256" key="10">
    <source>
        <dbReference type="ARBA" id="ARBA00023015"/>
    </source>
</evidence>
<feature type="compositionally biased region" description="Low complexity" evidence="16">
    <location>
        <begin position="840"/>
        <end position="852"/>
    </location>
</feature>
<dbReference type="Proteomes" id="UP000694557">
    <property type="component" value="Unassembled WGS sequence"/>
</dbReference>
<dbReference type="PROSITE" id="PS00028">
    <property type="entry name" value="ZINC_FINGER_C2H2_1"/>
    <property type="match status" value="3"/>
</dbReference>
<feature type="compositionally biased region" description="Basic residues" evidence="16">
    <location>
        <begin position="1"/>
        <end position="10"/>
    </location>
</feature>
<evidence type="ECO:0000256" key="11">
    <source>
        <dbReference type="ARBA" id="ARBA00023125"/>
    </source>
</evidence>
<evidence type="ECO:0000256" key="7">
    <source>
        <dbReference type="ARBA" id="ARBA00022771"/>
    </source>
</evidence>
<dbReference type="RefSeq" id="XP_031693097.1">
    <property type="nucleotide sequence ID" value="XM_031837237.1"/>
</dbReference>
<gene>
    <name evidence="18" type="primary">LOC109900779</name>
</gene>
<keyword evidence="13" id="KW-0539">Nucleus</keyword>
<evidence type="ECO:0000256" key="2">
    <source>
        <dbReference type="ARBA" id="ARBA00004123"/>
    </source>
</evidence>
<feature type="domain" description="C2H2-type" evidence="17">
    <location>
        <begin position="451"/>
        <end position="476"/>
    </location>
</feature>
<evidence type="ECO:0000313" key="19">
    <source>
        <dbReference type="Proteomes" id="UP000694557"/>
    </source>
</evidence>
<evidence type="ECO:0000256" key="5">
    <source>
        <dbReference type="ARBA" id="ARBA00022723"/>
    </source>
</evidence>
<dbReference type="GO" id="GO:0008270">
    <property type="term" value="F:zinc ion binding"/>
    <property type="evidence" value="ECO:0007669"/>
    <property type="project" value="UniProtKB-KW"/>
</dbReference>
<feature type="domain" description="C2H2-type" evidence="17">
    <location>
        <begin position="720"/>
        <end position="748"/>
    </location>
</feature>
<evidence type="ECO:0000256" key="3">
    <source>
        <dbReference type="ARBA" id="ARBA00006991"/>
    </source>
</evidence>
<keyword evidence="7 15" id="KW-0863">Zinc-finger</keyword>
<dbReference type="InterPro" id="IPR048408">
    <property type="entry name" value="ZNF512_C2HC"/>
</dbReference>
<dbReference type="GeneID" id="109900779"/>
<evidence type="ECO:0000256" key="13">
    <source>
        <dbReference type="ARBA" id="ARBA00023242"/>
    </source>
</evidence>
<evidence type="ECO:0000256" key="14">
    <source>
        <dbReference type="ARBA" id="ARBA00039955"/>
    </source>
</evidence>
<dbReference type="InterPro" id="IPR048403">
    <property type="entry name" value="ZNF512_znf-C2H2"/>
</dbReference>
<evidence type="ECO:0000256" key="8">
    <source>
        <dbReference type="ARBA" id="ARBA00022833"/>
    </source>
</evidence>
<dbReference type="AlphaFoldDB" id="A0A8C7HFB2"/>
<reference evidence="18" key="1">
    <citation type="submission" date="2025-08" db="UniProtKB">
        <authorList>
            <consortium name="Ensembl"/>
        </authorList>
    </citation>
    <scope>IDENTIFICATION</scope>
</reference>
<feature type="region of interest" description="Disordered" evidence="16">
    <location>
        <begin position="137"/>
        <end position="161"/>
    </location>
</feature>
<dbReference type="PANTHER" id="PTHR22979">
    <property type="entry name" value="ZINC FINGER PROTEIN-RELATED"/>
    <property type="match status" value="1"/>
</dbReference>
<feature type="region of interest" description="Disordered" evidence="16">
    <location>
        <begin position="1"/>
        <end position="80"/>
    </location>
</feature>
<organism evidence="18 19">
    <name type="scientific">Oncorhynchus kisutch</name>
    <name type="common">Coho salmon</name>
    <name type="synonym">Salmo kisutch</name>
    <dbReference type="NCBI Taxonomy" id="8019"/>
    <lineage>
        <taxon>Eukaryota</taxon>
        <taxon>Metazoa</taxon>
        <taxon>Chordata</taxon>
        <taxon>Craniata</taxon>
        <taxon>Vertebrata</taxon>
        <taxon>Euteleostomi</taxon>
        <taxon>Actinopterygii</taxon>
        <taxon>Neopterygii</taxon>
        <taxon>Teleostei</taxon>
        <taxon>Protacanthopterygii</taxon>
        <taxon>Salmoniformes</taxon>
        <taxon>Salmonidae</taxon>
        <taxon>Salmoninae</taxon>
        <taxon>Oncorhynchus</taxon>
    </lineage>
</organism>
<keyword evidence="11" id="KW-0238">DNA-binding</keyword>
<keyword evidence="6" id="KW-0677">Repeat</keyword>
<keyword evidence="5" id="KW-0479">Metal-binding</keyword>
<keyword evidence="9" id="KW-0832">Ubl conjugation</keyword>
<dbReference type="FunFam" id="3.30.160.60:FF:000270">
    <property type="entry name" value="Zinc finger protein 512"/>
    <property type="match status" value="1"/>
</dbReference>
<evidence type="ECO:0000256" key="15">
    <source>
        <dbReference type="PROSITE-ProRule" id="PRU00042"/>
    </source>
</evidence>
<evidence type="ECO:0000256" key="16">
    <source>
        <dbReference type="SAM" id="MobiDB-lite"/>
    </source>
</evidence>
<dbReference type="InterPro" id="IPR036236">
    <property type="entry name" value="Znf_C2H2_sf"/>
</dbReference>
<evidence type="ECO:0000256" key="9">
    <source>
        <dbReference type="ARBA" id="ARBA00022843"/>
    </source>
</evidence>
<keyword evidence="19" id="KW-1185">Reference proteome</keyword>
<comment type="function">
    <text evidence="1">May be involved in transcriptional regulation.</text>
</comment>
<evidence type="ECO:0000256" key="12">
    <source>
        <dbReference type="ARBA" id="ARBA00023163"/>
    </source>
</evidence>
<dbReference type="Ensembl" id="ENSOKIT00005061293.1">
    <property type="protein sequence ID" value="ENSOKIP00005057654.1"/>
    <property type="gene ID" value="ENSOKIG00005024733.1"/>
</dbReference>
<dbReference type="SMART" id="SM00355">
    <property type="entry name" value="ZnF_C2H2"/>
    <property type="match status" value="4"/>
</dbReference>
<evidence type="ECO:0000256" key="1">
    <source>
        <dbReference type="ARBA" id="ARBA00003767"/>
    </source>
</evidence>
<feature type="region of interest" description="Disordered" evidence="16">
    <location>
        <begin position="793"/>
        <end position="889"/>
    </location>
</feature>
<dbReference type="GeneTree" id="ENSGT00940000158595"/>
<keyword evidence="4" id="KW-1017">Isopeptide bond</keyword>
<reference evidence="18" key="2">
    <citation type="submission" date="2025-09" db="UniProtKB">
        <authorList>
            <consortium name="Ensembl"/>
        </authorList>
    </citation>
    <scope>IDENTIFICATION</scope>
</reference>
<keyword evidence="10" id="KW-0805">Transcription regulation</keyword>
<evidence type="ECO:0000256" key="4">
    <source>
        <dbReference type="ARBA" id="ARBA00022499"/>
    </source>
</evidence>
<dbReference type="GO" id="GO:0003677">
    <property type="term" value="F:DNA binding"/>
    <property type="evidence" value="ECO:0007669"/>
    <property type="project" value="UniProtKB-KW"/>
</dbReference>
<dbReference type="GO" id="GO:0005634">
    <property type="term" value="C:nucleus"/>
    <property type="evidence" value="ECO:0007669"/>
    <property type="project" value="UniProtKB-SubCell"/>
</dbReference>